<dbReference type="EMBL" id="WHUW01000001">
    <property type="protein sequence ID" value="KAF8452145.1"/>
    <property type="molecule type" value="Genomic_DNA"/>
</dbReference>
<keyword evidence="4" id="KW-1185">Reference proteome</keyword>
<dbReference type="AlphaFoldDB" id="A0AAD4C7Z3"/>
<feature type="region of interest" description="Disordered" evidence="2">
    <location>
        <begin position="420"/>
        <end position="454"/>
    </location>
</feature>
<comment type="caution">
    <text evidence="3">The sequence shown here is derived from an EMBL/GenBank/DDBJ whole genome shotgun (WGS) entry which is preliminary data.</text>
</comment>
<organism evidence="3 4">
    <name type="scientific">Boletus edulis BED1</name>
    <dbReference type="NCBI Taxonomy" id="1328754"/>
    <lineage>
        <taxon>Eukaryota</taxon>
        <taxon>Fungi</taxon>
        <taxon>Dikarya</taxon>
        <taxon>Basidiomycota</taxon>
        <taxon>Agaricomycotina</taxon>
        <taxon>Agaricomycetes</taxon>
        <taxon>Agaricomycetidae</taxon>
        <taxon>Boletales</taxon>
        <taxon>Boletineae</taxon>
        <taxon>Boletaceae</taxon>
        <taxon>Boletoideae</taxon>
        <taxon>Boletus</taxon>
    </lineage>
</organism>
<protein>
    <submittedName>
        <fullName evidence="3">Uncharacterized protein</fullName>
    </submittedName>
</protein>
<evidence type="ECO:0000313" key="4">
    <source>
        <dbReference type="Proteomes" id="UP001194468"/>
    </source>
</evidence>
<gene>
    <name evidence="3" type="ORF">L210DRAFT_3638699</name>
</gene>
<dbReference type="Proteomes" id="UP001194468">
    <property type="component" value="Unassembled WGS sequence"/>
</dbReference>
<evidence type="ECO:0000256" key="2">
    <source>
        <dbReference type="SAM" id="MobiDB-lite"/>
    </source>
</evidence>
<accession>A0AAD4C7Z3</accession>
<evidence type="ECO:0000256" key="1">
    <source>
        <dbReference type="SAM" id="Coils"/>
    </source>
</evidence>
<evidence type="ECO:0000313" key="3">
    <source>
        <dbReference type="EMBL" id="KAF8452145.1"/>
    </source>
</evidence>
<proteinExistence type="predicted"/>
<reference evidence="3" key="2">
    <citation type="journal article" date="2020" name="Nat. Commun.">
        <title>Large-scale genome sequencing of mycorrhizal fungi provides insights into the early evolution of symbiotic traits.</title>
        <authorList>
            <person name="Miyauchi S."/>
            <person name="Kiss E."/>
            <person name="Kuo A."/>
            <person name="Drula E."/>
            <person name="Kohler A."/>
            <person name="Sanchez-Garcia M."/>
            <person name="Morin E."/>
            <person name="Andreopoulos B."/>
            <person name="Barry K.W."/>
            <person name="Bonito G."/>
            <person name="Buee M."/>
            <person name="Carver A."/>
            <person name="Chen C."/>
            <person name="Cichocki N."/>
            <person name="Clum A."/>
            <person name="Culley D."/>
            <person name="Crous P.W."/>
            <person name="Fauchery L."/>
            <person name="Girlanda M."/>
            <person name="Hayes R.D."/>
            <person name="Keri Z."/>
            <person name="LaButti K."/>
            <person name="Lipzen A."/>
            <person name="Lombard V."/>
            <person name="Magnuson J."/>
            <person name="Maillard F."/>
            <person name="Murat C."/>
            <person name="Nolan M."/>
            <person name="Ohm R.A."/>
            <person name="Pangilinan J."/>
            <person name="Pereira M.F."/>
            <person name="Perotto S."/>
            <person name="Peter M."/>
            <person name="Pfister S."/>
            <person name="Riley R."/>
            <person name="Sitrit Y."/>
            <person name="Stielow J.B."/>
            <person name="Szollosi G."/>
            <person name="Zifcakova L."/>
            <person name="Stursova M."/>
            <person name="Spatafora J.W."/>
            <person name="Tedersoo L."/>
            <person name="Vaario L.M."/>
            <person name="Yamada A."/>
            <person name="Yan M."/>
            <person name="Wang P."/>
            <person name="Xu J."/>
            <person name="Bruns T."/>
            <person name="Baldrian P."/>
            <person name="Vilgalys R."/>
            <person name="Dunand C."/>
            <person name="Henrissat B."/>
            <person name="Grigoriev I.V."/>
            <person name="Hibbett D."/>
            <person name="Nagy L.G."/>
            <person name="Martin F.M."/>
        </authorList>
    </citation>
    <scope>NUCLEOTIDE SEQUENCE</scope>
    <source>
        <strain evidence="3">BED1</strain>
    </source>
</reference>
<keyword evidence="1" id="KW-0175">Coiled coil</keyword>
<feature type="coiled-coil region" evidence="1">
    <location>
        <begin position="327"/>
        <end position="358"/>
    </location>
</feature>
<name>A0AAD4C7Z3_BOLED</name>
<sequence length="497" mass="55058">MSNPITSIANIKQWLEAHLVEHQDDDDDETLEAKFAECWRHASGVIADPDDMVDDPEGHVGHPLARTRSVDARKVETAPGQTVDLAIYEIGQESSTEGRDVPGHHVDNPGGDTTSIELTAPGGDHTDTMVELASIMGTQMKSGSDPHIHDDAQCEDVRDVLKKLRNASKRIELTESGCEALAWSDTQRVQEGPEDDRNSHDVDANVSCQDRALEAIEVSRGSRRFIKGVWEREKILEDTEYDGVHPRIDGNERIVKTNALHRVIGPGDPEGKQEVMGHVERDWRCRIHADTIHSNGRRGGNDGATSGTRCDSKRVETDALAAYHAAAEEVEAHRKTEEAQKKSEKAQWKKEAEEAARKQAAKIKAQQGTNKGKGQAPLQCTRCEFRGLECKVGPGEATSCLECCDTEVKCECPGAEKLEKQRRRVDSKAGPLKKQKRTLEDTAEPSDGGDEKDVKMLPQLGALLVNAIRGIWETLLQQNRHLNKQNELLRELIDLKM</sequence>
<reference evidence="3" key="1">
    <citation type="submission" date="2019-10" db="EMBL/GenBank/DDBJ databases">
        <authorList>
            <consortium name="DOE Joint Genome Institute"/>
            <person name="Kuo A."/>
            <person name="Miyauchi S."/>
            <person name="Kiss E."/>
            <person name="Drula E."/>
            <person name="Kohler A."/>
            <person name="Sanchez-Garcia M."/>
            <person name="Andreopoulos B."/>
            <person name="Barry K.W."/>
            <person name="Bonito G."/>
            <person name="Buee M."/>
            <person name="Carver A."/>
            <person name="Chen C."/>
            <person name="Cichocki N."/>
            <person name="Clum A."/>
            <person name="Culley D."/>
            <person name="Crous P.W."/>
            <person name="Fauchery L."/>
            <person name="Girlanda M."/>
            <person name="Hayes R."/>
            <person name="Keri Z."/>
            <person name="LaButti K."/>
            <person name="Lipzen A."/>
            <person name="Lombard V."/>
            <person name="Magnuson J."/>
            <person name="Maillard F."/>
            <person name="Morin E."/>
            <person name="Murat C."/>
            <person name="Nolan M."/>
            <person name="Ohm R."/>
            <person name="Pangilinan J."/>
            <person name="Pereira M."/>
            <person name="Perotto S."/>
            <person name="Peter M."/>
            <person name="Riley R."/>
            <person name="Sitrit Y."/>
            <person name="Stielow B."/>
            <person name="Szollosi G."/>
            <person name="Zifcakova L."/>
            <person name="Stursova M."/>
            <person name="Spatafora J.W."/>
            <person name="Tedersoo L."/>
            <person name="Vaario L.-M."/>
            <person name="Yamada A."/>
            <person name="Yan M."/>
            <person name="Wang P."/>
            <person name="Xu J."/>
            <person name="Bruns T."/>
            <person name="Baldrian P."/>
            <person name="Vilgalys R."/>
            <person name="Henrissat B."/>
            <person name="Grigoriev I.V."/>
            <person name="Hibbett D."/>
            <person name="Nagy L.G."/>
            <person name="Martin F.M."/>
        </authorList>
    </citation>
    <scope>NUCLEOTIDE SEQUENCE</scope>
    <source>
        <strain evidence="3">BED1</strain>
    </source>
</reference>